<feature type="transmembrane region" description="Helical" evidence="9">
    <location>
        <begin position="762"/>
        <end position="780"/>
    </location>
</feature>
<evidence type="ECO:0000256" key="7">
    <source>
        <dbReference type="ARBA" id="ARBA00022989"/>
    </source>
</evidence>
<dbReference type="InterPro" id="IPR003593">
    <property type="entry name" value="AAA+_ATPase"/>
</dbReference>
<keyword evidence="4 9" id="KW-0812">Transmembrane</keyword>
<dbReference type="InterPro" id="IPR003439">
    <property type="entry name" value="ABC_transporter-like_ATP-bd"/>
</dbReference>
<proteinExistence type="inferred from homology"/>
<comment type="subcellular location">
    <subcellularLocation>
        <location evidence="1">Membrane</location>
        <topology evidence="1">Multi-pass membrane protein</topology>
    </subcellularLocation>
</comment>
<feature type="transmembrane region" description="Helical" evidence="9">
    <location>
        <begin position="643"/>
        <end position="667"/>
    </location>
</feature>
<dbReference type="InterPro" id="IPR017871">
    <property type="entry name" value="ABC_transporter-like_CS"/>
</dbReference>
<organism evidence="11 12">
    <name type="scientific">Mytilus edulis</name>
    <name type="common">Blue mussel</name>
    <dbReference type="NCBI Taxonomy" id="6550"/>
    <lineage>
        <taxon>Eukaryota</taxon>
        <taxon>Metazoa</taxon>
        <taxon>Spiralia</taxon>
        <taxon>Lophotrochozoa</taxon>
        <taxon>Mollusca</taxon>
        <taxon>Bivalvia</taxon>
        <taxon>Autobranchia</taxon>
        <taxon>Pteriomorphia</taxon>
        <taxon>Mytilida</taxon>
        <taxon>Mytiloidea</taxon>
        <taxon>Mytilidae</taxon>
        <taxon>Mytilinae</taxon>
        <taxon>Mytilus</taxon>
    </lineage>
</organism>
<dbReference type="Pfam" id="PF00005">
    <property type="entry name" value="ABC_tran"/>
    <property type="match status" value="1"/>
</dbReference>
<accession>A0A8S3SBF9</accession>
<dbReference type="Pfam" id="PF01061">
    <property type="entry name" value="ABC2_membrane"/>
    <property type="match status" value="1"/>
</dbReference>
<dbReference type="PANTHER" id="PTHR48041:SF113">
    <property type="entry name" value="ATP-BINDING CASSETTE SUB-FAMILY G MEMBER 5"/>
    <property type="match status" value="1"/>
</dbReference>
<dbReference type="InterPro" id="IPR013525">
    <property type="entry name" value="ABC2_TM"/>
</dbReference>
<evidence type="ECO:0000256" key="9">
    <source>
        <dbReference type="SAM" id="Phobius"/>
    </source>
</evidence>
<dbReference type="GO" id="GO:0016887">
    <property type="term" value="F:ATP hydrolysis activity"/>
    <property type="evidence" value="ECO:0007669"/>
    <property type="project" value="InterPro"/>
</dbReference>
<dbReference type="PROSITE" id="PS50893">
    <property type="entry name" value="ABC_TRANSPORTER_2"/>
    <property type="match status" value="1"/>
</dbReference>
<dbReference type="GO" id="GO:0140359">
    <property type="term" value="F:ABC-type transporter activity"/>
    <property type="evidence" value="ECO:0007669"/>
    <property type="project" value="InterPro"/>
</dbReference>
<evidence type="ECO:0000256" key="6">
    <source>
        <dbReference type="ARBA" id="ARBA00022840"/>
    </source>
</evidence>
<evidence type="ECO:0000256" key="5">
    <source>
        <dbReference type="ARBA" id="ARBA00022741"/>
    </source>
</evidence>
<keyword evidence="3" id="KW-0813">Transport</keyword>
<comment type="similarity">
    <text evidence="2">Belongs to the ABC transporter superfamily. ABCG family. Eye pigment precursor importer (TC 3.A.1.204) subfamily.</text>
</comment>
<dbReference type="EMBL" id="CAJPWZ010001621">
    <property type="protein sequence ID" value="CAG2219030.1"/>
    <property type="molecule type" value="Genomic_DNA"/>
</dbReference>
<comment type="caution">
    <text evidence="11">The sequence shown here is derived from an EMBL/GenBank/DDBJ whole genome shotgun (WGS) entry which is preliminary data.</text>
</comment>
<dbReference type="Gene3D" id="3.40.50.300">
    <property type="entry name" value="P-loop containing nucleotide triphosphate hydrolases"/>
    <property type="match status" value="1"/>
</dbReference>
<dbReference type="SUPFAM" id="SSF52540">
    <property type="entry name" value="P-loop containing nucleoside triphosphate hydrolases"/>
    <property type="match status" value="1"/>
</dbReference>
<feature type="transmembrane region" description="Helical" evidence="9">
    <location>
        <begin position="533"/>
        <end position="551"/>
    </location>
</feature>
<feature type="domain" description="ABC transporter" evidence="10">
    <location>
        <begin position="181"/>
        <end position="435"/>
    </location>
</feature>
<dbReference type="OrthoDB" id="66620at2759"/>
<dbReference type="Proteomes" id="UP000683360">
    <property type="component" value="Unassembled WGS sequence"/>
</dbReference>
<dbReference type="PANTHER" id="PTHR48041">
    <property type="entry name" value="ABC TRANSPORTER G FAMILY MEMBER 28"/>
    <property type="match status" value="1"/>
</dbReference>
<dbReference type="GO" id="GO:0005524">
    <property type="term" value="F:ATP binding"/>
    <property type="evidence" value="ECO:0007669"/>
    <property type="project" value="UniProtKB-KW"/>
</dbReference>
<evidence type="ECO:0000313" key="12">
    <source>
        <dbReference type="Proteomes" id="UP000683360"/>
    </source>
</evidence>
<evidence type="ECO:0000256" key="1">
    <source>
        <dbReference type="ARBA" id="ARBA00004141"/>
    </source>
</evidence>
<dbReference type="GO" id="GO:0043190">
    <property type="term" value="C:ATP-binding cassette (ABC) transporter complex"/>
    <property type="evidence" value="ECO:0007669"/>
    <property type="project" value="TreeGrafter"/>
</dbReference>
<keyword evidence="6" id="KW-0067">ATP-binding</keyword>
<dbReference type="GO" id="GO:0042632">
    <property type="term" value="P:cholesterol homeostasis"/>
    <property type="evidence" value="ECO:0007669"/>
    <property type="project" value="TreeGrafter"/>
</dbReference>
<gene>
    <name evidence="11" type="ORF">MEDL_32618</name>
</gene>
<feature type="transmembrane region" description="Helical" evidence="9">
    <location>
        <begin position="563"/>
        <end position="584"/>
    </location>
</feature>
<reference evidence="11" key="1">
    <citation type="submission" date="2021-03" db="EMBL/GenBank/DDBJ databases">
        <authorList>
            <person name="Bekaert M."/>
        </authorList>
    </citation>
    <scope>NUCLEOTIDE SEQUENCE</scope>
</reference>
<dbReference type="Pfam" id="PF19055">
    <property type="entry name" value="ABC2_membrane_7"/>
    <property type="match status" value="1"/>
</dbReference>
<dbReference type="GO" id="GO:0016324">
    <property type="term" value="C:apical plasma membrane"/>
    <property type="evidence" value="ECO:0007669"/>
    <property type="project" value="TreeGrafter"/>
</dbReference>
<dbReference type="GO" id="GO:0033344">
    <property type="term" value="P:cholesterol efflux"/>
    <property type="evidence" value="ECO:0007669"/>
    <property type="project" value="TreeGrafter"/>
</dbReference>
<dbReference type="PROSITE" id="PS00211">
    <property type="entry name" value="ABC_TRANSPORTER_1"/>
    <property type="match status" value="1"/>
</dbReference>
<keyword evidence="5" id="KW-0547">Nucleotide-binding</keyword>
<dbReference type="InterPro" id="IPR043926">
    <property type="entry name" value="ABCG_dom"/>
</dbReference>
<keyword evidence="8 9" id="KW-0472">Membrane</keyword>
<evidence type="ECO:0000313" key="11">
    <source>
        <dbReference type="EMBL" id="CAG2219030.1"/>
    </source>
</evidence>
<keyword evidence="7 9" id="KW-1133">Transmembrane helix</keyword>
<dbReference type="AlphaFoldDB" id="A0A8S3SBF9"/>
<evidence type="ECO:0000256" key="4">
    <source>
        <dbReference type="ARBA" id="ARBA00022692"/>
    </source>
</evidence>
<dbReference type="InterPro" id="IPR050352">
    <property type="entry name" value="ABCG_transporters"/>
</dbReference>
<feature type="transmembrane region" description="Helical" evidence="9">
    <location>
        <begin position="674"/>
        <end position="694"/>
    </location>
</feature>
<evidence type="ECO:0000259" key="10">
    <source>
        <dbReference type="PROSITE" id="PS50893"/>
    </source>
</evidence>
<sequence>MKINEDADGIMPLEAVVLENKSLTADFKIGFDPDENEEQIVPTLNLLNINYDIKQYVGPWWKGACFRKRQTKTVLSDMNVQSKSGEKTAIFGSSVRETLKYSGILRLPGAYNDKEINVAVRIIYNPWLRQKPNPRDMRIGIPCQYPNEDINMSDNPCFSYFNGCGNILDPDEDEEQIVPTLNLLNINYDIKQYVGPWWKGACFRKRQTKTVLSNINVQFKSGEMTAILGSSGSGKTSLLDVISSRYTGKLYGKVYFNNYLCTADIIKQYAAYVMQADRLLHNLTVRETLKYSGILRLPGAYNDKEINAEVNRVIADMGLKHVADSKIGGSVIRGISGGERRRVTIAIQLLQNPKILLLDEPTTGLDSCTTRHLVSSLSDIAHNGKIVIMTIHQPRSDVFKLFDNIGLLSMGEIVYFGKANQMVEYFGELGYPCPTYANPLDHYVDLASIDRRDRDLEVRTFAKVENLIMTYTNSTIKREMVQSIEKETMRPTTRRTMLHLDRPHPPIVFTVMLCLIRRMMVNLRRDRSIYLSRILLLTMYVPFILAFLGRLKDNQESIQDRMGLLYQSTNVPLFVAVLVPVAVFPPIRDLYYRECRDGLYSTTTFVLSYIIHMIPFHAVASLIFSLIVYWVTGLYPSWERFGIYYADVFAMHFSGEIMTIGIMGVFYSAQVSQSVASLVISATTLFSSGFIRTLPDILPMFQWLSWGVVMKYSAEIVVANEFHNLNISCDANKEGVPCLYPNGNMYLDDFYPDSWENMERNFYALGGFIVLFTVLTITAFKIRGIPNLH</sequence>
<name>A0A8S3SBF9_MYTED</name>
<evidence type="ECO:0000256" key="8">
    <source>
        <dbReference type="ARBA" id="ARBA00023136"/>
    </source>
</evidence>
<keyword evidence="12" id="KW-1185">Reference proteome</keyword>
<feature type="transmembrane region" description="Helical" evidence="9">
    <location>
        <begin position="605"/>
        <end position="631"/>
    </location>
</feature>
<dbReference type="SMART" id="SM00382">
    <property type="entry name" value="AAA"/>
    <property type="match status" value="1"/>
</dbReference>
<dbReference type="InterPro" id="IPR027417">
    <property type="entry name" value="P-loop_NTPase"/>
</dbReference>
<protein>
    <submittedName>
        <fullName evidence="11">ABCG5</fullName>
    </submittedName>
</protein>
<evidence type="ECO:0000256" key="3">
    <source>
        <dbReference type="ARBA" id="ARBA00022448"/>
    </source>
</evidence>
<evidence type="ECO:0000256" key="2">
    <source>
        <dbReference type="ARBA" id="ARBA00005814"/>
    </source>
</evidence>